<evidence type="ECO:0000313" key="1">
    <source>
        <dbReference type="EMBL" id="JAD79571.1"/>
    </source>
</evidence>
<dbReference type="EMBL" id="GBRH01218324">
    <property type="protein sequence ID" value="JAD79571.1"/>
    <property type="molecule type" value="Transcribed_RNA"/>
</dbReference>
<organism evidence="1">
    <name type="scientific">Arundo donax</name>
    <name type="common">Giant reed</name>
    <name type="synonym">Donax arundinaceus</name>
    <dbReference type="NCBI Taxonomy" id="35708"/>
    <lineage>
        <taxon>Eukaryota</taxon>
        <taxon>Viridiplantae</taxon>
        <taxon>Streptophyta</taxon>
        <taxon>Embryophyta</taxon>
        <taxon>Tracheophyta</taxon>
        <taxon>Spermatophyta</taxon>
        <taxon>Magnoliopsida</taxon>
        <taxon>Liliopsida</taxon>
        <taxon>Poales</taxon>
        <taxon>Poaceae</taxon>
        <taxon>PACMAD clade</taxon>
        <taxon>Arundinoideae</taxon>
        <taxon>Arundineae</taxon>
        <taxon>Arundo</taxon>
    </lineage>
</organism>
<reference evidence="1" key="1">
    <citation type="submission" date="2014-09" db="EMBL/GenBank/DDBJ databases">
        <authorList>
            <person name="Magalhaes I.L.F."/>
            <person name="Oliveira U."/>
            <person name="Santos F.R."/>
            <person name="Vidigal T.H.D.A."/>
            <person name="Brescovit A.D."/>
            <person name="Santos A.J."/>
        </authorList>
    </citation>
    <scope>NUCLEOTIDE SEQUENCE</scope>
    <source>
        <tissue evidence="1">Shoot tissue taken approximately 20 cm above the soil surface</tissue>
    </source>
</reference>
<dbReference type="AlphaFoldDB" id="A0A0A9CVH7"/>
<reference evidence="1" key="2">
    <citation type="journal article" date="2015" name="Data Brief">
        <title>Shoot transcriptome of the giant reed, Arundo donax.</title>
        <authorList>
            <person name="Barrero R.A."/>
            <person name="Guerrero F.D."/>
            <person name="Moolhuijzen P."/>
            <person name="Goolsby J.A."/>
            <person name="Tidwell J."/>
            <person name="Bellgard S.E."/>
            <person name="Bellgard M.I."/>
        </authorList>
    </citation>
    <scope>NUCLEOTIDE SEQUENCE</scope>
    <source>
        <tissue evidence="1">Shoot tissue taken approximately 20 cm above the soil surface</tissue>
    </source>
</reference>
<name>A0A0A9CVH7_ARUDO</name>
<sequence>MRWTQYGCLSIVLTGTKNHPLSLHGNTKVDMDLWEDVRRLGATRLCGLKGKEVLFLGLCVAA</sequence>
<proteinExistence type="predicted"/>
<protein>
    <submittedName>
        <fullName evidence="1">Uncharacterized protein</fullName>
    </submittedName>
</protein>
<accession>A0A0A9CVH7</accession>